<evidence type="ECO:0000313" key="6">
    <source>
        <dbReference type="EMBL" id="KAJ8486286.1"/>
    </source>
</evidence>
<evidence type="ECO:0000313" key="7">
    <source>
        <dbReference type="EMBL" id="RRT71845.1"/>
    </source>
</evidence>
<dbReference type="GO" id="GO:0004857">
    <property type="term" value="F:enzyme inhibitor activity"/>
    <property type="evidence" value="ECO:0007669"/>
    <property type="project" value="InterPro"/>
</dbReference>
<dbReference type="EMBL" id="AMZH03003586">
    <property type="protein sequence ID" value="RRT71845.1"/>
    <property type="molecule type" value="Genomic_DNA"/>
</dbReference>
<dbReference type="SUPFAM" id="SSF101148">
    <property type="entry name" value="Plant invertase/pectin methylesterase inhibitor"/>
    <property type="match status" value="1"/>
</dbReference>
<dbReference type="EMBL" id="JAQQAF010000005">
    <property type="protein sequence ID" value="KAJ8486286.1"/>
    <property type="molecule type" value="Genomic_DNA"/>
</dbReference>
<evidence type="ECO:0000256" key="1">
    <source>
        <dbReference type="ARBA" id="ARBA00022729"/>
    </source>
</evidence>
<organism evidence="7 8">
    <name type="scientific">Ensete ventricosum</name>
    <name type="common">Abyssinian banana</name>
    <name type="synonym">Musa ensete</name>
    <dbReference type="NCBI Taxonomy" id="4639"/>
    <lineage>
        <taxon>Eukaryota</taxon>
        <taxon>Viridiplantae</taxon>
        <taxon>Streptophyta</taxon>
        <taxon>Embryophyta</taxon>
        <taxon>Tracheophyta</taxon>
        <taxon>Spermatophyta</taxon>
        <taxon>Magnoliopsida</taxon>
        <taxon>Liliopsida</taxon>
        <taxon>Zingiberales</taxon>
        <taxon>Musaceae</taxon>
        <taxon>Ensete</taxon>
    </lineage>
</organism>
<sequence length="185" mass="19714">MKPLLYLYLAIFLSAPYAVPAAVQQQTCGSPATVEDACKAVVDTEPAVAYDFCVSSLGAATSLVKPSDLHELAATAVRLAVSHATATESKIEELMDLEDDATVKSCFNTCLDVYSDAADRLRNALDNLSARLYQKAMAQLDGAMDAPDKCEEAFKEAKGSFPLASMDKDFGRLASIAHGIIVSIE</sequence>
<dbReference type="Proteomes" id="UP000287651">
    <property type="component" value="Unassembled WGS sequence"/>
</dbReference>
<dbReference type="FunFam" id="1.20.140.40:FF:000002">
    <property type="entry name" value="Putative invertase inhibitor"/>
    <property type="match status" value="1"/>
</dbReference>
<reference evidence="7 8" key="1">
    <citation type="journal article" date="2014" name="Agronomy (Basel)">
        <title>A Draft Genome Sequence for Ensete ventricosum, the Drought-Tolerant Tree Against Hunger.</title>
        <authorList>
            <person name="Harrison J."/>
            <person name="Moore K.A."/>
            <person name="Paszkiewicz K."/>
            <person name="Jones T."/>
            <person name="Grant M."/>
            <person name="Ambacheew D."/>
            <person name="Muzemil S."/>
            <person name="Studholme D.J."/>
        </authorList>
    </citation>
    <scope>NUCLEOTIDE SEQUENCE [LARGE SCALE GENOMIC DNA]</scope>
</reference>
<dbReference type="Gene3D" id="1.20.140.40">
    <property type="entry name" value="Invertase/pectin methylesterase inhibitor family protein"/>
    <property type="match status" value="1"/>
</dbReference>
<proteinExistence type="inferred from homology"/>
<keyword evidence="9" id="KW-1185">Reference proteome</keyword>
<evidence type="ECO:0000259" key="5">
    <source>
        <dbReference type="SMART" id="SM00856"/>
    </source>
</evidence>
<evidence type="ECO:0000256" key="4">
    <source>
        <dbReference type="SAM" id="SignalP"/>
    </source>
</evidence>
<accession>A0A427A6I7</accession>
<comment type="caution">
    <text evidence="7">The sequence shown here is derived from an EMBL/GenBank/DDBJ whole genome shotgun (WGS) entry which is preliminary data.</text>
</comment>
<evidence type="ECO:0000256" key="3">
    <source>
        <dbReference type="ARBA" id="ARBA00038471"/>
    </source>
</evidence>
<evidence type="ECO:0000313" key="9">
    <source>
        <dbReference type="Proteomes" id="UP001222027"/>
    </source>
</evidence>
<dbReference type="InterPro" id="IPR034088">
    <property type="entry name" value="Pla_a_1-like"/>
</dbReference>
<dbReference type="Proteomes" id="UP001222027">
    <property type="component" value="Unassembled WGS sequence"/>
</dbReference>
<feature type="signal peptide" evidence="4">
    <location>
        <begin position="1"/>
        <end position="21"/>
    </location>
</feature>
<keyword evidence="1 4" id="KW-0732">Signal</keyword>
<evidence type="ECO:0000256" key="2">
    <source>
        <dbReference type="ARBA" id="ARBA00023157"/>
    </source>
</evidence>
<dbReference type="SMART" id="SM00856">
    <property type="entry name" value="PMEI"/>
    <property type="match status" value="1"/>
</dbReference>
<dbReference type="AlphaFoldDB" id="A0A427A6I7"/>
<dbReference type="CDD" id="cd15795">
    <property type="entry name" value="PMEI-Pla_a_1_like"/>
    <property type="match status" value="1"/>
</dbReference>
<dbReference type="OrthoDB" id="1915198at2759"/>
<dbReference type="InterPro" id="IPR035513">
    <property type="entry name" value="Invertase/methylesterase_inhib"/>
</dbReference>
<dbReference type="GO" id="GO:0005576">
    <property type="term" value="C:extracellular region"/>
    <property type="evidence" value="ECO:0007669"/>
    <property type="project" value="UniProtKB-ARBA"/>
</dbReference>
<dbReference type="InterPro" id="IPR006501">
    <property type="entry name" value="Pectinesterase_inhib_dom"/>
</dbReference>
<reference evidence="7" key="2">
    <citation type="submission" date="2018-09" db="EMBL/GenBank/DDBJ databases">
        <authorList>
            <person name="Harrison J."/>
            <person name="Moore K.A."/>
            <person name="Paszkiewicz K."/>
            <person name="Jones T."/>
            <person name="Grant M."/>
            <person name="Ambacheew D."/>
            <person name="Muzemil S."/>
            <person name="Studholme D."/>
        </authorList>
    </citation>
    <scope>NUCLEOTIDE SEQUENCE</scope>
</reference>
<dbReference type="Pfam" id="PF04043">
    <property type="entry name" value="PMEI"/>
    <property type="match status" value="1"/>
</dbReference>
<evidence type="ECO:0000313" key="8">
    <source>
        <dbReference type="Proteomes" id="UP000287651"/>
    </source>
</evidence>
<reference evidence="6 9" key="3">
    <citation type="submission" date="2022-12" db="EMBL/GenBank/DDBJ databases">
        <title>Chromosome-scale assembly of the Ensete ventricosum genome.</title>
        <authorList>
            <person name="Dussert Y."/>
            <person name="Stocks J."/>
            <person name="Wendawek A."/>
            <person name="Woldeyes F."/>
            <person name="Nichols R.A."/>
            <person name="Borrell J.S."/>
        </authorList>
    </citation>
    <scope>NUCLEOTIDE SEQUENCE [LARGE SCALE GENOMIC DNA]</scope>
    <source>
        <strain evidence="9">cv. Maze</strain>
        <strain evidence="6">MazeRef_0001</strain>
        <tissue evidence="6">Seeds</tissue>
    </source>
</reference>
<feature type="chain" id="PRO_5044603317" description="Pectinesterase inhibitor domain-containing protein" evidence="4">
    <location>
        <begin position="22"/>
        <end position="185"/>
    </location>
</feature>
<feature type="domain" description="Pectinesterase inhibitor" evidence="5">
    <location>
        <begin position="29"/>
        <end position="180"/>
    </location>
</feature>
<dbReference type="PANTHER" id="PTHR35357">
    <property type="entry name" value="OS02G0537100 PROTEIN"/>
    <property type="match status" value="1"/>
</dbReference>
<dbReference type="NCBIfam" id="TIGR01614">
    <property type="entry name" value="PME_inhib"/>
    <property type="match status" value="1"/>
</dbReference>
<name>A0A427A6I7_ENSVE</name>
<keyword evidence="2" id="KW-1015">Disulfide bond</keyword>
<protein>
    <recommendedName>
        <fullName evidence="5">Pectinesterase inhibitor domain-containing protein</fullName>
    </recommendedName>
</protein>
<dbReference type="PANTHER" id="PTHR35357:SF25">
    <property type="entry name" value="OS02G0103300 PROTEIN"/>
    <property type="match status" value="1"/>
</dbReference>
<gene>
    <name evidence="7" type="ORF">B296_00022900</name>
    <name evidence="6" type="ORF">OPV22_018771</name>
</gene>
<comment type="similarity">
    <text evidence="3">Belongs to the PMEI family.</text>
</comment>